<dbReference type="AlphaFoldDB" id="V6LLJ1"/>
<accession>V6LLJ1</accession>
<evidence type="ECO:0000256" key="1">
    <source>
        <dbReference type="SAM" id="Phobius"/>
    </source>
</evidence>
<dbReference type="InterPro" id="IPR006212">
    <property type="entry name" value="Furin_repeat"/>
</dbReference>
<dbReference type="SUPFAM" id="SSF57184">
    <property type="entry name" value="Growth factor receptor domain"/>
    <property type="match status" value="2"/>
</dbReference>
<evidence type="ECO:0000313" key="4">
    <source>
        <dbReference type="Proteomes" id="UP000018208"/>
    </source>
</evidence>
<keyword evidence="1" id="KW-0812">Transmembrane</keyword>
<proteinExistence type="predicted"/>
<organism evidence="2">
    <name type="scientific">Spironucleus salmonicida</name>
    <dbReference type="NCBI Taxonomy" id="348837"/>
    <lineage>
        <taxon>Eukaryota</taxon>
        <taxon>Metamonada</taxon>
        <taxon>Diplomonadida</taxon>
        <taxon>Hexamitidae</taxon>
        <taxon>Hexamitinae</taxon>
        <taxon>Spironucleus</taxon>
    </lineage>
</organism>
<dbReference type="VEuPathDB" id="GiardiaDB:SS50377_28616"/>
<dbReference type="PANTHER" id="PTHR23275:SF100">
    <property type="entry name" value="EGF-LIKE DOMAIN-CONTAINING PROTEIN"/>
    <property type="match status" value="1"/>
</dbReference>
<dbReference type="SMART" id="SM00261">
    <property type="entry name" value="FU"/>
    <property type="match status" value="2"/>
</dbReference>
<reference evidence="2 3" key="1">
    <citation type="journal article" date="2014" name="PLoS Genet.">
        <title>The Genome of Spironucleus salmonicida Highlights a Fish Pathogen Adapted to Fluctuating Environments.</title>
        <authorList>
            <person name="Xu F."/>
            <person name="Jerlstrom-Hultqvist J."/>
            <person name="Einarsson E."/>
            <person name="Astvaldsson A."/>
            <person name="Svard S.G."/>
            <person name="Andersson J.O."/>
        </authorList>
    </citation>
    <scope>NUCLEOTIDE SEQUENCE</scope>
    <source>
        <strain evidence="3">ATCC 50377</strain>
    </source>
</reference>
<keyword evidence="1" id="KW-1133">Transmembrane helix</keyword>
<sequence>MPLDCAACAAGYTFSGPDCVNCKAGSARVEHCSACDATSAAVCGACEANYTLIGQSCVPKDLCKTSEENCQTCDSSNPSKCSTCSADFVLVHQGCISKDACKTTDTSCKTCSGDNPVECGQCLDNFVVIASICTDVSNNCKEFESSSKQCTQCEKSYFKDKLQCKKCREGCLTCSSVESCSECTQGLVLNGDICTSDYMSGGAIVGVTIGLILGLVVLGVAVYFVWRNRIKNHHGLNKSNAVEHGEMMLQVFREE</sequence>
<dbReference type="Gene3D" id="2.10.220.10">
    <property type="entry name" value="Hormone Receptor, Insulin-like Growth Factor Receptor 1, Chain A, domain 2"/>
    <property type="match status" value="1"/>
</dbReference>
<reference evidence="3" key="2">
    <citation type="submission" date="2020-12" db="EMBL/GenBank/DDBJ databases">
        <title>New Spironucleus salmonicida genome in near-complete chromosomes.</title>
        <authorList>
            <person name="Xu F."/>
            <person name="Kurt Z."/>
            <person name="Jimenez-Gonzalez A."/>
            <person name="Astvaldsson A."/>
            <person name="Andersson J.O."/>
            <person name="Svard S.G."/>
        </authorList>
    </citation>
    <scope>NUCLEOTIDE SEQUENCE</scope>
    <source>
        <strain evidence="3">ATCC 50377</strain>
    </source>
</reference>
<feature type="transmembrane region" description="Helical" evidence="1">
    <location>
        <begin position="203"/>
        <end position="226"/>
    </location>
</feature>
<dbReference type="EMBL" id="AUWU02000009">
    <property type="protein sequence ID" value="KAH0569660.1"/>
    <property type="molecule type" value="Genomic_DNA"/>
</dbReference>
<evidence type="ECO:0000313" key="3">
    <source>
        <dbReference type="EMBL" id="KAH0569660.1"/>
    </source>
</evidence>
<dbReference type="Proteomes" id="UP000018208">
    <property type="component" value="Unassembled WGS sequence"/>
</dbReference>
<dbReference type="InterPro" id="IPR052798">
    <property type="entry name" value="Giardia_VSA"/>
</dbReference>
<gene>
    <name evidence="2" type="ORF">SS50377_18905</name>
    <name evidence="3" type="ORF">SS50377_28616</name>
</gene>
<keyword evidence="4" id="KW-1185">Reference proteome</keyword>
<dbReference type="PANTHER" id="PTHR23275">
    <property type="entry name" value="CABRIOLET.-RELATED"/>
    <property type="match status" value="1"/>
</dbReference>
<keyword evidence="1" id="KW-0472">Membrane</keyword>
<dbReference type="EMBL" id="KI546169">
    <property type="protein sequence ID" value="EST41564.1"/>
    <property type="molecule type" value="Genomic_DNA"/>
</dbReference>
<protein>
    <submittedName>
        <fullName evidence="2">Cysteine-rich membrane protein 2</fullName>
    </submittedName>
</protein>
<dbReference type="InterPro" id="IPR009030">
    <property type="entry name" value="Growth_fac_rcpt_cys_sf"/>
</dbReference>
<name>V6LLJ1_9EUKA</name>
<evidence type="ECO:0000313" key="2">
    <source>
        <dbReference type="EMBL" id="EST41564.1"/>
    </source>
</evidence>